<sequence>MTDRITRKRQRTQAHIAQIAVALFEKHGYESVTMEQIATESDVARGTLYNHFAVKDAVLVYWIHTQLSDALGSLVNQALTRSSFVERVAIILNASAAWWEKHQSFAAPYIRYRFHGLPEGQGAAPSDLIPVYAQLIKAAQKTDEIATLTPADRLARYLHYLYLSALMEWLADPEQSLSQQFAQAFDFFMKGAESGMK</sequence>
<dbReference type="PRINTS" id="PR00455">
    <property type="entry name" value="HTHTETR"/>
</dbReference>
<proteinExistence type="predicted"/>
<dbReference type="Pfam" id="PF00440">
    <property type="entry name" value="TetR_N"/>
    <property type="match status" value="1"/>
</dbReference>
<dbReference type="PANTHER" id="PTHR30055">
    <property type="entry name" value="HTH-TYPE TRANSCRIPTIONAL REGULATOR RUTR"/>
    <property type="match status" value="1"/>
</dbReference>
<dbReference type="SUPFAM" id="SSF48498">
    <property type="entry name" value="Tetracyclin repressor-like, C-terminal domain"/>
    <property type="match status" value="1"/>
</dbReference>
<accession>A0A356LHK1</accession>
<gene>
    <name evidence="6" type="ORF">DD666_12625</name>
</gene>
<dbReference type="InterPro" id="IPR050109">
    <property type="entry name" value="HTH-type_TetR-like_transc_reg"/>
</dbReference>
<dbReference type="InterPro" id="IPR036271">
    <property type="entry name" value="Tet_transcr_reg_TetR-rel_C_sf"/>
</dbReference>
<name>A0A356LHK1_9BURK</name>
<protein>
    <submittedName>
        <fullName evidence="6">TetR family transcriptional regulator</fullName>
    </submittedName>
</protein>
<dbReference type="Proteomes" id="UP000264036">
    <property type="component" value="Unassembled WGS sequence"/>
</dbReference>
<dbReference type="Gene3D" id="1.10.357.10">
    <property type="entry name" value="Tetracycline Repressor, domain 2"/>
    <property type="match status" value="1"/>
</dbReference>
<dbReference type="SUPFAM" id="SSF46689">
    <property type="entry name" value="Homeodomain-like"/>
    <property type="match status" value="1"/>
</dbReference>
<keyword evidence="3" id="KW-0804">Transcription</keyword>
<dbReference type="EMBL" id="DOEK01000029">
    <property type="protein sequence ID" value="HBP30248.1"/>
    <property type="molecule type" value="Genomic_DNA"/>
</dbReference>
<evidence type="ECO:0000256" key="1">
    <source>
        <dbReference type="ARBA" id="ARBA00023015"/>
    </source>
</evidence>
<dbReference type="PANTHER" id="PTHR30055:SF234">
    <property type="entry name" value="HTH-TYPE TRANSCRIPTIONAL REGULATOR BETI"/>
    <property type="match status" value="1"/>
</dbReference>
<dbReference type="PROSITE" id="PS50977">
    <property type="entry name" value="HTH_TETR_2"/>
    <property type="match status" value="1"/>
</dbReference>
<evidence type="ECO:0000256" key="4">
    <source>
        <dbReference type="PROSITE-ProRule" id="PRU00335"/>
    </source>
</evidence>
<evidence type="ECO:0000313" key="6">
    <source>
        <dbReference type="EMBL" id="HBP30248.1"/>
    </source>
</evidence>
<dbReference type="InterPro" id="IPR009057">
    <property type="entry name" value="Homeodomain-like_sf"/>
</dbReference>
<reference evidence="6 7" key="1">
    <citation type="journal article" date="2018" name="Nat. Biotechnol.">
        <title>A standardized bacterial taxonomy based on genome phylogeny substantially revises the tree of life.</title>
        <authorList>
            <person name="Parks D.H."/>
            <person name="Chuvochina M."/>
            <person name="Waite D.W."/>
            <person name="Rinke C."/>
            <person name="Skarshewski A."/>
            <person name="Chaumeil P.A."/>
            <person name="Hugenholtz P."/>
        </authorList>
    </citation>
    <scope>NUCLEOTIDE SEQUENCE [LARGE SCALE GENOMIC DNA]</scope>
    <source>
        <strain evidence="6">UBA10707</strain>
    </source>
</reference>
<evidence type="ECO:0000313" key="7">
    <source>
        <dbReference type="Proteomes" id="UP000264036"/>
    </source>
</evidence>
<keyword evidence="2 4" id="KW-0238">DNA-binding</keyword>
<feature type="domain" description="HTH tetR-type" evidence="5">
    <location>
        <begin position="10"/>
        <end position="70"/>
    </location>
</feature>
<evidence type="ECO:0000256" key="3">
    <source>
        <dbReference type="ARBA" id="ARBA00023163"/>
    </source>
</evidence>
<evidence type="ECO:0000256" key="2">
    <source>
        <dbReference type="ARBA" id="ARBA00023125"/>
    </source>
</evidence>
<dbReference type="GO" id="GO:0000976">
    <property type="term" value="F:transcription cis-regulatory region binding"/>
    <property type="evidence" value="ECO:0007669"/>
    <property type="project" value="TreeGrafter"/>
</dbReference>
<dbReference type="GO" id="GO:0003700">
    <property type="term" value="F:DNA-binding transcription factor activity"/>
    <property type="evidence" value="ECO:0007669"/>
    <property type="project" value="TreeGrafter"/>
</dbReference>
<dbReference type="AlphaFoldDB" id="A0A356LHK1"/>
<feature type="DNA-binding region" description="H-T-H motif" evidence="4">
    <location>
        <begin position="33"/>
        <end position="52"/>
    </location>
</feature>
<dbReference type="InterPro" id="IPR001647">
    <property type="entry name" value="HTH_TetR"/>
</dbReference>
<comment type="caution">
    <text evidence="6">The sequence shown here is derived from an EMBL/GenBank/DDBJ whole genome shotgun (WGS) entry which is preliminary data.</text>
</comment>
<organism evidence="6 7">
    <name type="scientific">Advenella kashmirensis</name>
    <dbReference type="NCBI Taxonomy" id="310575"/>
    <lineage>
        <taxon>Bacteria</taxon>
        <taxon>Pseudomonadati</taxon>
        <taxon>Pseudomonadota</taxon>
        <taxon>Betaproteobacteria</taxon>
        <taxon>Burkholderiales</taxon>
        <taxon>Alcaligenaceae</taxon>
    </lineage>
</organism>
<evidence type="ECO:0000259" key="5">
    <source>
        <dbReference type="PROSITE" id="PS50977"/>
    </source>
</evidence>
<keyword evidence="1" id="KW-0805">Transcription regulation</keyword>